<dbReference type="EMBL" id="CP009334">
    <property type="protein sequence ID" value="AJG74022.1"/>
    <property type="molecule type" value="Genomic_DNA"/>
</dbReference>
<geneLocation type="plasmid" evidence="3 5">
    <name>unnamed3</name>
</geneLocation>
<evidence type="ECO:0000313" key="2">
    <source>
        <dbReference type="EMBL" id="MDR4174663.1"/>
    </source>
</evidence>
<gene>
    <name evidence="1" type="ORF">BF38_6034</name>
    <name evidence="2" type="ORF">FO599_00775</name>
    <name evidence="3" type="ORF">FOC89_02975</name>
</gene>
<evidence type="ECO:0000313" key="3">
    <source>
        <dbReference type="EMBL" id="QKH22957.1"/>
    </source>
</evidence>
<dbReference type="Proteomes" id="UP000501107">
    <property type="component" value="Plasmid unnamed3"/>
</dbReference>
<dbReference type="EMBL" id="VKQN01000001">
    <property type="protein sequence ID" value="MDR4174663.1"/>
    <property type="molecule type" value="Genomic_DNA"/>
</dbReference>
<reference evidence="2" key="2">
    <citation type="submission" date="2019-07" db="EMBL/GenBank/DDBJ databases">
        <title>Phylogenomic Reclassification of ATCC Bacillus Strains and Various Taxa within the Genus Bacillus.</title>
        <authorList>
            <person name="Riojas M.A."/>
            <person name="Frank A.M."/>
            <person name="Fenn S.L."/>
            <person name="King S.P."/>
            <person name="Brower S.M."/>
            <person name="Hazbon M.H."/>
        </authorList>
    </citation>
    <scope>NUCLEOTIDE SEQUENCE</scope>
    <source>
        <strain evidence="2">ATCC 35646</strain>
    </source>
</reference>
<dbReference type="KEGG" id="btw:BF38_6034"/>
<dbReference type="AlphaFoldDB" id="A0A0B5NKV6"/>
<proteinExistence type="predicted"/>
<organism evidence="3 5">
    <name type="scientific">Bacillus thuringiensis</name>
    <dbReference type="NCBI Taxonomy" id="1428"/>
    <lineage>
        <taxon>Bacteria</taxon>
        <taxon>Bacillati</taxon>
        <taxon>Bacillota</taxon>
        <taxon>Bacilli</taxon>
        <taxon>Bacillales</taxon>
        <taxon>Bacillaceae</taxon>
        <taxon>Bacillus</taxon>
        <taxon>Bacillus cereus group</taxon>
    </lineage>
</organism>
<protein>
    <submittedName>
        <fullName evidence="3">Uncharacterized protein</fullName>
    </submittedName>
</protein>
<reference evidence="3 5" key="3">
    <citation type="submission" date="2020-05" db="EMBL/GenBank/DDBJ databases">
        <title>FDA dAtabase for Regulatory Grade micrObial Sequences (FDA-ARGOS): Supporting development and validation of Infectious Disease Dx tests.</title>
        <authorList>
            <person name="Nelson B."/>
            <person name="Plummer A."/>
            <person name="Tallon L."/>
            <person name="Sadzewicz L."/>
            <person name="Zhao X."/>
            <person name="Vavikolanu K."/>
            <person name="Mehta A."/>
            <person name="Aluvathingal J."/>
            <person name="Nadendla S."/>
            <person name="Myers T."/>
            <person name="Yan Y."/>
            <person name="Sichtig H."/>
        </authorList>
    </citation>
    <scope>NUCLEOTIDE SEQUENCE [LARGE SCALE GENOMIC DNA]</scope>
    <source>
        <strain evidence="3 5">FDAARGOS_795</strain>
        <plasmid evidence="3 5">unnamed3</plasmid>
    </source>
</reference>
<dbReference type="Proteomes" id="UP001181533">
    <property type="component" value="Unassembled WGS sequence"/>
</dbReference>
<reference evidence="1 4" key="1">
    <citation type="journal article" date="2015" name="Genome Announc.">
        <title>Complete genome sequences for 35 biothreat assay-relevant bacillus species.</title>
        <authorList>
            <person name="Johnson S.L."/>
            <person name="Daligault H.E."/>
            <person name="Davenport K.W."/>
            <person name="Jaissle J."/>
            <person name="Frey K.G."/>
            <person name="Ladner J.T."/>
            <person name="Broomall S.M."/>
            <person name="Bishop-Lilly K.A."/>
            <person name="Bruce D.C."/>
            <person name="Gibbons H.S."/>
            <person name="Coyne S.R."/>
            <person name="Lo C.C."/>
            <person name="Meincke L."/>
            <person name="Munk A.C."/>
            <person name="Koroleva G.I."/>
            <person name="Rosenzweig C.N."/>
            <person name="Palacios G.F."/>
            <person name="Redden C.L."/>
            <person name="Minogue T.D."/>
            <person name="Chain P.S."/>
        </authorList>
    </citation>
    <scope>NUCLEOTIDE SEQUENCE [LARGE SCALE GENOMIC DNA]</scope>
    <source>
        <strain evidence="1 4">HD1011</strain>
        <plasmid evidence="1 4">2</plasmid>
    </source>
</reference>
<sequence length="88" mass="10430">MKYVNLDEQFHSFLTWDKMFDSEEELVKLAKKVDIKKYRARSCAFASKLVSIQVVLQKRKELTEKEMKELQNIAGEIYKYSNIEGVSY</sequence>
<keyword evidence="3" id="KW-0614">Plasmid</keyword>
<geneLocation type="plasmid" evidence="1 4">
    <name>2</name>
</geneLocation>
<dbReference type="EMBL" id="CP053979">
    <property type="protein sequence ID" value="QKH22957.1"/>
    <property type="molecule type" value="Genomic_DNA"/>
</dbReference>
<evidence type="ECO:0000313" key="5">
    <source>
        <dbReference type="Proteomes" id="UP000501107"/>
    </source>
</evidence>
<evidence type="ECO:0000313" key="1">
    <source>
        <dbReference type="EMBL" id="AJG74022.1"/>
    </source>
</evidence>
<dbReference type="Proteomes" id="UP000031876">
    <property type="component" value="Plasmid 2"/>
</dbReference>
<name>A0A0B5NKV6_BACTU</name>
<evidence type="ECO:0000313" key="4">
    <source>
        <dbReference type="Proteomes" id="UP000031876"/>
    </source>
</evidence>
<accession>A0A0B5NKV6</accession>
<dbReference type="RefSeq" id="WP_000878394.1">
    <property type="nucleotide sequence ID" value="NZ_CP009334.1"/>
</dbReference>